<keyword evidence="4 5" id="KW-0175">Coiled coil</keyword>
<dbReference type="GO" id="GO:0000922">
    <property type="term" value="C:spindle pole"/>
    <property type="evidence" value="ECO:0007669"/>
    <property type="project" value="TreeGrafter"/>
</dbReference>
<comment type="caution">
    <text evidence="7">The sequence shown here is derived from an EMBL/GenBank/DDBJ whole genome shotgun (WGS) entry which is preliminary data.</text>
</comment>
<feature type="compositionally biased region" description="Polar residues" evidence="6">
    <location>
        <begin position="652"/>
        <end position="662"/>
    </location>
</feature>
<sequence length="693" mass="78609">MRLQAAETEEAERKELEQKAAQLQTQVLQASTLASEREAKLNSLQTKVQESDNMRLQAAETEEAQRKELEQKVAQQITSLRHRNEDLLSTREELQKERDDLESQLQIMREELSTLHPLREVMAERSLLNHDLQKQLSVKSEALEHYKLQMEKAKNHYNGKKQQLLEANEKVQAITKALETSKQEAKTLKEQMKVLLLELEQANGLQKDLTSKVNSLQAQLDYMNRDLQEQSKLGKCYEEKAKETVYQKVTENRPDTSEDSLDLSLDDSLNSNRRPSKRKESSTPVVRSSERLQARRRNQGKESLETLFFTPMNDHNVADRKLESSITSLGDLVLDSTKKSHSARRRTTQVINITMTKKTPGRVEADSEDGSFYSLQTAQSYPDLTTQRGRPFSLELSEQATVGDQLQHLPGYRRSTASSAAPTRSISTFRVGAENEPEYSQDGWMRIAELQARNQACLPHLKSSYPIESRPSLGKLSFAVTDDDLRMGDPNETIRRASMMPSQIQDSLASHRLSMLPGQIRDGPPSHRHAHKAQNDRAATLPLKRNTSDPNGPDTPEAKKLSSCFSHPMTPKDRRFTSQNSQNRSPNAPAERRQSMMFSVVNTPKKNVKNSLLQKGINKMRASTRKSPGSTSKIPRSAKSPNVEKSQRRSPRISSNKSPNFALSTRKNVSAQFMECVFVQREETALEMEHQPI</sequence>
<feature type="compositionally biased region" description="Basic and acidic residues" evidence="6">
    <location>
        <begin position="288"/>
        <end position="304"/>
    </location>
</feature>
<evidence type="ECO:0000256" key="6">
    <source>
        <dbReference type="SAM" id="MobiDB-lite"/>
    </source>
</evidence>
<dbReference type="PANTHER" id="PTHR18902:SF24">
    <property type="entry name" value="NUCLEAR MITOTIC APPARATUS PROTEIN 1"/>
    <property type="match status" value="1"/>
</dbReference>
<dbReference type="EMBL" id="JAINUG010000025">
    <property type="protein sequence ID" value="KAJ8410844.1"/>
    <property type="molecule type" value="Genomic_DNA"/>
</dbReference>
<dbReference type="GO" id="GO:0005876">
    <property type="term" value="C:spindle microtubule"/>
    <property type="evidence" value="ECO:0007669"/>
    <property type="project" value="TreeGrafter"/>
</dbReference>
<evidence type="ECO:0000256" key="2">
    <source>
        <dbReference type="ARBA" id="ARBA00022490"/>
    </source>
</evidence>
<dbReference type="GO" id="GO:0005737">
    <property type="term" value="C:cytoplasm"/>
    <property type="evidence" value="ECO:0007669"/>
    <property type="project" value="UniProtKB-SubCell"/>
</dbReference>
<keyword evidence="8" id="KW-1185">Reference proteome</keyword>
<keyword evidence="3" id="KW-0597">Phosphoprotein</keyword>
<dbReference type="InterPro" id="IPR051841">
    <property type="entry name" value="MT-Golgi_org_protein"/>
</dbReference>
<evidence type="ECO:0000256" key="4">
    <source>
        <dbReference type="ARBA" id="ARBA00023054"/>
    </source>
</evidence>
<evidence type="ECO:0000313" key="8">
    <source>
        <dbReference type="Proteomes" id="UP001221898"/>
    </source>
</evidence>
<feature type="coiled-coil region" evidence="5">
    <location>
        <begin position="143"/>
        <end position="233"/>
    </location>
</feature>
<evidence type="ECO:0000256" key="1">
    <source>
        <dbReference type="ARBA" id="ARBA00004496"/>
    </source>
</evidence>
<gene>
    <name evidence="7" type="ORF">AAFF_G00188010</name>
</gene>
<dbReference type="GO" id="GO:0008017">
    <property type="term" value="F:microtubule binding"/>
    <property type="evidence" value="ECO:0007669"/>
    <property type="project" value="TreeGrafter"/>
</dbReference>
<accession>A0AAD7SXY2</accession>
<dbReference type="GO" id="GO:0005813">
    <property type="term" value="C:centrosome"/>
    <property type="evidence" value="ECO:0007669"/>
    <property type="project" value="TreeGrafter"/>
</dbReference>
<protein>
    <recommendedName>
        <fullName evidence="9">Nuclear mitotic apparatus protein 1</fullName>
    </recommendedName>
</protein>
<feature type="region of interest" description="Disordered" evidence="6">
    <location>
        <begin position="516"/>
        <end position="593"/>
    </location>
</feature>
<evidence type="ECO:0000256" key="3">
    <source>
        <dbReference type="ARBA" id="ARBA00022553"/>
    </source>
</evidence>
<feature type="region of interest" description="Disordered" evidence="6">
    <location>
        <begin position="248"/>
        <end position="304"/>
    </location>
</feature>
<dbReference type="Proteomes" id="UP001221898">
    <property type="component" value="Unassembled WGS sequence"/>
</dbReference>
<name>A0AAD7SXY2_9TELE</name>
<proteinExistence type="predicted"/>
<organism evidence="7 8">
    <name type="scientific">Aldrovandia affinis</name>
    <dbReference type="NCBI Taxonomy" id="143900"/>
    <lineage>
        <taxon>Eukaryota</taxon>
        <taxon>Metazoa</taxon>
        <taxon>Chordata</taxon>
        <taxon>Craniata</taxon>
        <taxon>Vertebrata</taxon>
        <taxon>Euteleostomi</taxon>
        <taxon>Actinopterygii</taxon>
        <taxon>Neopterygii</taxon>
        <taxon>Teleostei</taxon>
        <taxon>Notacanthiformes</taxon>
        <taxon>Halosauridae</taxon>
        <taxon>Aldrovandia</taxon>
    </lineage>
</organism>
<feature type="region of interest" description="Disordered" evidence="6">
    <location>
        <begin position="619"/>
        <end position="662"/>
    </location>
</feature>
<dbReference type="GO" id="GO:0000132">
    <property type="term" value="P:establishment of mitotic spindle orientation"/>
    <property type="evidence" value="ECO:0007669"/>
    <property type="project" value="TreeGrafter"/>
</dbReference>
<comment type="subcellular location">
    <subcellularLocation>
        <location evidence="1">Cytoplasm</location>
    </subcellularLocation>
</comment>
<feature type="compositionally biased region" description="Polar residues" evidence="6">
    <location>
        <begin position="625"/>
        <end position="644"/>
    </location>
</feature>
<evidence type="ECO:0008006" key="9">
    <source>
        <dbReference type="Google" id="ProtNLM"/>
    </source>
</evidence>
<dbReference type="AlphaFoldDB" id="A0AAD7SXY2"/>
<keyword evidence="2" id="KW-0963">Cytoplasm</keyword>
<dbReference type="PANTHER" id="PTHR18902">
    <property type="entry name" value="NUCLEAR MITOTIC APPARATUS PROTEIN 1-RELATED"/>
    <property type="match status" value="1"/>
</dbReference>
<feature type="coiled-coil region" evidence="5">
    <location>
        <begin position="59"/>
        <end position="111"/>
    </location>
</feature>
<evidence type="ECO:0000256" key="5">
    <source>
        <dbReference type="SAM" id="Coils"/>
    </source>
</evidence>
<feature type="coiled-coil region" evidence="5">
    <location>
        <begin position="6"/>
        <end position="33"/>
    </location>
</feature>
<evidence type="ECO:0000313" key="7">
    <source>
        <dbReference type="EMBL" id="KAJ8410844.1"/>
    </source>
</evidence>
<feature type="compositionally biased region" description="Polar residues" evidence="6">
    <location>
        <begin position="577"/>
        <end position="586"/>
    </location>
</feature>
<reference evidence="7" key="1">
    <citation type="journal article" date="2023" name="Science">
        <title>Genome structures resolve the early diversification of teleost fishes.</title>
        <authorList>
            <person name="Parey E."/>
            <person name="Louis A."/>
            <person name="Montfort J."/>
            <person name="Bouchez O."/>
            <person name="Roques C."/>
            <person name="Iampietro C."/>
            <person name="Lluch J."/>
            <person name="Castinel A."/>
            <person name="Donnadieu C."/>
            <person name="Desvignes T."/>
            <person name="Floi Bucao C."/>
            <person name="Jouanno E."/>
            <person name="Wen M."/>
            <person name="Mejri S."/>
            <person name="Dirks R."/>
            <person name="Jansen H."/>
            <person name="Henkel C."/>
            <person name="Chen W.J."/>
            <person name="Zahm M."/>
            <person name="Cabau C."/>
            <person name="Klopp C."/>
            <person name="Thompson A.W."/>
            <person name="Robinson-Rechavi M."/>
            <person name="Braasch I."/>
            <person name="Lecointre G."/>
            <person name="Bobe J."/>
            <person name="Postlethwait J.H."/>
            <person name="Berthelot C."/>
            <person name="Roest Crollius H."/>
            <person name="Guiguen Y."/>
        </authorList>
    </citation>
    <scope>NUCLEOTIDE SEQUENCE</scope>
    <source>
        <strain evidence="7">NC1722</strain>
    </source>
</reference>